<dbReference type="InterPro" id="IPR011701">
    <property type="entry name" value="MFS"/>
</dbReference>
<dbReference type="CDD" id="cd17384">
    <property type="entry name" value="MFS_SLC18A1_2_VAT1_2"/>
    <property type="match status" value="1"/>
</dbReference>
<evidence type="ECO:0000256" key="1">
    <source>
        <dbReference type="ARBA" id="ARBA00004141"/>
    </source>
</evidence>
<comment type="caution">
    <text evidence="8">The sequence shown here is derived from an EMBL/GenBank/DDBJ whole genome shotgun (WGS) entry which is preliminary data.</text>
</comment>
<feature type="transmembrane region" description="Helical" evidence="6">
    <location>
        <begin position="229"/>
        <end position="248"/>
    </location>
</feature>
<dbReference type="InterPro" id="IPR050930">
    <property type="entry name" value="MFS_Vesicular_Transporter"/>
</dbReference>
<dbReference type="FunFam" id="1.20.1250.20:FF:000145">
    <property type="entry name" value="Chromaffin granule amine transporter"/>
    <property type="match status" value="1"/>
</dbReference>
<evidence type="ECO:0000313" key="8">
    <source>
        <dbReference type="EMBL" id="KAF8790080.1"/>
    </source>
</evidence>
<gene>
    <name evidence="8" type="ORF">HNY73_005155</name>
</gene>
<dbReference type="PANTHER" id="PTHR23506">
    <property type="entry name" value="GH10249P"/>
    <property type="match status" value="1"/>
</dbReference>
<dbReference type="PANTHER" id="PTHR23506:SF23">
    <property type="entry name" value="GH10249P"/>
    <property type="match status" value="1"/>
</dbReference>
<dbReference type="InterPro" id="IPR036259">
    <property type="entry name" value="MFS_trans_sf"/>
</dbReference>
<dbReference type="EMBL" id="JABXBU010000011">
    <property type="protein sequence ID" value="KAF8790080.1"/>
    <property type="molecule type" value="Genomic_DNA"/>
</dbReference>
<evidence type="ECO:0000256" key="4">
    <source>
        <dbReference type="ARBA" id="ARBA00022989"/>
    </source>
</evidence>
<keyword evidence="5 6" id="KW-0472">Membrane</keyword>
<evidence type="ECO:0000313" key="9">
    <source>
        <dbReference type="Proteomes" id="UP000807504"/>
    </source>
</evidence>
<dbReference type="Pfam" id="PF07690">
    <property type="entry name" value="MFS_1"/>
    <property type="match status" value="1"/>
</dbReference>
<feature type="transmembrane region" description="Helical" evidence="6">
    <location>
        <begin position="340"/>
        <end position="360"/>
    </location>
</feature>
<proteinExistence type="predicted"/>
<name>A0A8T0FL26_ARGBR</name>
<feature type="transmembrane region" description="Helical" evidence="6">
    <location>
        <begin position="426"/>
        <end position="452"/>
    </location>
</feature>
<accession>A0A8T0FL26</accession>
<sequence length="542" mass="59159">MFCGCLSRLRGSRRFVLLIVAIALLLDNMLLTSVVPIIPSFLYHLRHRPIGTLIIPEEKISKDAMPDVAFNDANIPYFLSYFQKTDTFEPEDVPGFTIVPEDVFWKFTSSSAPRAEVTEVPASTKKLTKHQELVNENFEVSLMFASKPLVQAFANPFIGPISNRLGYSIVMFMGFLILIATSLSFAIGNSYNTLFMARALQGVGSSCTSVAGMGMLAEKYPDDAERGNAMAIALGGLAFGVLIGPVYGGTLYEFVGKATPFLILAGLALFDGALQLIVLQPKVKKKDEEEGPSLWTLMKDPYIMIAAGAITFSNIGIAVLEPSLPLWMMDKMDASKWQQGVAFLPASISYLIGTNLFGPIGHRIGRWLTAMIGLITIGVCLICVPLARSIEELIPTNAGIGLAIGMVDSSMMPMLGYLVDIRHTSVYGCVYAIADVAFCLGFIIGPVFSATIVQRLGFEGSVCAVAMTSFLFAPLLVFLRKPPGKASLQLTTSEKNSTKYELQSDDENEEENSLKNVKDEPIQEIFYNNYSTICNMHNLTNS</sequence>
<evidence type="ECO:0000259" key="7">
    <source>
        <dbReference type="PROSITE" id="PS50850"/>
    </source>
</evidence>
<dbReference type="GO" id="GO:0043195">
    <property type="term" value="C:terminal bouton"/>
    <property type="evidence" value="ECO:0007669"/>
    <property type="project" value="TreeGrafter"/>
</dbReference>
<dbReference type="Gene3D" id="1.20.1250.20">
    <property type="entry name" value="MFS general substrate transporter like domains"/>
    <property type="match status" value="2"/>
</dbReference>
<dbReference type="GO" id="GO:0005335">
    <property type="term" value="F:serotonin:sodium:chloride symporter activity"/>
    <property type="evidence" value="ECO:0007669"/>
    <property type="project" value="TreeGrafter"/>
</dbReference>
<reference evidence="8" key="2">
    <citation type="submission" date="2020-06" db="EMBL/GenBank/DDBJ databases">
        <authorList>
            <person name="Sheffer M."/>
        </authorList>
    </citation>
    <scope>NUCLEOTIDE SEQUENCE</scope>
</reference>
<protein>
    <submittedName>
        <fullName evidence="8">Synaptic vesicular amine transporter like protein</fullName>
    </submittedName>
</protein>
<feature type="transmembrane region" description="Helical" evidence="6">
    <location>
        <begin position="367"/>
        <end position="387"/>
    </location>
</feature>
<organism evidence="8 9">
    <name type="scientific">Argiope bruennichi</name>
    <name type="common">Wasp spider</name>
    <name type="synonym">Aranea bruennichi</name>
    <dbReference type="NCBI Taxonomy" id="94029"/>
    <lineage>
        <taxon>Eukaryota</taxon>
        <taxon>Metazoa</taxon>
        <taxon>Ecdysozoa</taxon>
        <taxon>Arthropoda</taxon>
        <taxon>Chelicerata</taxon>
        <taxon>Arachnida</taxon>
        <taxon>Araneae</taxon>
        <taxon>Araneomorphae</taxon>
        <taxon>Entelegynae</taxon>
        <taxon>Araneoidea</taxon>
        <taxon>Araneidae</taxon>
        <taxon>Argiope</taxon>
    </lineage>
</organism>
<evidence type="ECO:0000256" key="6">
    <source>
        <dbReference type="SAM" id="Phobius"/>
    </source>
</evidence>
<feature type="transmembrane region" description="Helical" evidence="6">
    <location>
        <begin position="458"/>
        <end position="479"/>
    </location>
</feature>
<dbReference type="PROSITE" id="PS50850">
    <property type="entry name" value="MFS"/>
    <property type="match status" value="1"/>
</dbReference>
<dbReference type="AlphaFoldDB" id="A0A8T0FL26"/>
<feature type="transmembrane region" description="Helical" evidence="6">
    <location>
        <begin position="15"/>
        <end position="38"/>
    </location>
</feature>
<keyword evidence="9" id="KW-1185">Reference proteome</keyword>
<evidence type="ECO:0000256" key="3">
    <source>
        <dbReference type="ARBA" id="ARBA00022692"/>
    </source>
</evidence>
<evidence type="ECO:0000256" key="2">
    <source>
        <dbReference type="ARBA" id="ARBA00022448"/>
    </source>
</evidence>
<feature type="transmembrane region" description="Helical" evidence="6">
    <location>
        <begin position="165"/>
        <end position="187"/>
    </location>
</feature>
<dbReference type="InterPro" id="IPR020846">
    <property type="entry name" value="MFS_dom"/>
</dbReference>
<feature type="transmembrane region" description="Helical" evidence="6">
    <location>
        <begin position="301"/>
        <end position="320"/>
    </location>
</feature>
<dbReference type="GO" id="GO:0030672">
    <property type="term" value="C:synaptic vesicle membrane"/>
    <property type="evidence" value="ECO:0007669"/>
    <property type="project" value="TreeGrafter"/>
</dbReference>
<evidence type="ECO:0000256" key="5">
    <source>
        <dbReference type="ARBA" id="ARBA00023136"/>
    </source>
</evidence>
<comment type="subcellular location">
    <subcellularLocation>
        <location evidence="1">Membrane</location>
        <topology evidence="1">Multi-pass membrane protein</topology>
    </subcellularLocation>
</comment>
<keyword evidence="4 6" id="KW-1133">Transmembrane helix</keyword>
<dbReference type="GO" id="GO:0015842">
    <property type="term" value="P:aminergic neurotransmitter loading into synaptic vesicle"/>
    <property type="evidence" value="ECO:0007669"/>
    <property type="project" value="TreeGrafter"/>
</dbReference>
<dbReference type="Proteomes" id="UP000807504">
    <property type="component" value="Unassembled WGS sequence"/>
</dbReference>
<dbReference type="SUPFAM" id="SSF103473">
    <property type="entry name" value="MFS general substrate transporter"/>
    <property type="match status" value="1"/>
</dbReference>
<reference evidence="8" key="1">
    <citation type="journal article" date="2020" name="bioRxiv">
        <title>Chromosome-level reference genome of the European wasp spider Argiope bruennichi: a resource for studies on range expansion and evolutionary adaptation.</title>
        <authorList>
            <person name="Sheffer M.M."/>
            <person name="Hoppe A."/>
            <person name="Krehenwinkel H."/>
            <person name="Uhl G."/>
            <person name="Kuss A.W."/>
            <person name="Jensen L."/>
            <person name="Jensen C."/>
            <person name="Gillespie R.G."/>
            <person name="Hoff K.J."/>
            <person name="Prost S."/>
        </authorList>
    </citation>
    <scope>NUCLEOTIDE SEQUENCE</scope>
</reference>
<keyword evidence="3 6" id="KW-0812">Transmembrane</keyword>
<feature type="transmembrane region" description="Helical" evidence="6">
    <location>
        <begin position="260"/>
        <end position="280"/>
    </location>
</feature>
<feature type="transmembrane region" description="Helical" evidence="6">
    <location>
        <begin position="399"/>
        <end position="419"/>
    </location>
</feature>
<feature type="domain" description="Major facilitator superfamily (MFS) profile" evidence="7">
    <location>
        <begin position="16"/>
        <end position="485"/>
    </location>
</feature>
<keyword evidence="2" id="KW-0813">Transport</keyword>